<dbReference type="PIRSF" id="PIRSF005902">
    <property type="entry name" value="DNase_TatD"/>
    <property type="match status" value="1"/>
</dbReference>
<dbReference type="InterPro" id="IPR015991">
    <property type="entry name" value="TatD/YcfH-like"/>
</dbReference>
<dbReference type="InterPro" id="IPR018228">
    <property type="entry name" value="DNase_TatD-rel_CS"/>
</dbReference>
<dbReference type="Gene3D" id="3.20.20.140">
    <property type="entry name" value="Metal-dependent hydrolases"/>
    <property type="match status" value="1"/>
</dbReference>
<dbReference type="InterPro" id="IPR001130">
    <property type="entry name" value="TatD-like"/>
</dbReference>
<keyword evidence="2" id="KW-0479">Metal-binding</keyword>
<evidence type="ECO:0000256" key="2">
    <source>
        <dbReference type="ARBA" id="ARBA00022723"/>
    </source>
</evidence>
<dbReference type="CDD" id="cd01310">
    <property type="entry name" value="TatD_DNAse"/>
    <property type="match status" value="1"/>
</dbReference>
<dbReference type="Proteomes" id="UP000063965">
    <property type="component" value="Chromosome"/>
</dbReference>
<accession>A0ABN4HPD4</accession>
<evidence type="ECO:0000256" key="3">
    <source>
        <dbReference type="ARBA" id="ARBA00022801"/>
    </source>
</evidence>
<organism evidence="4 5">
    <name type="scientific">Candidatus Coxiella mudrowiae</name>
    <dbReference type="NCBI Taxonomy" id="2054173"/>
    <lineage>
        <taxon>Bacteria</taxon>
        <taxon>Pseudomonadati</taxon>
        <taxon>Pseudomonadota</taxon>
        <taxon>Gammaproteobacteria</taxon>
        <taxon>Legionellales</taxon>
        <taxon>Coxiellaceae</taxon>
        <taxon>Coxiella</taxon>
    </lineage>
</organism>
<keyword evidence="5" id="KW-1185">Reference proteome</keyword>
<sequence>MLVDSHCHLDMLDLTPYNGKLKSLIEKAKNVGVENILCVGVDLVNAPRVIEIAEQFNNVSASVGLHPSEKVDHEPSMAELVELASHPKVIAIGETGLDYYYNKSCLEEEIRDRFRRHIQVAVKLAKPLIIHSRNAQVDTIQIMQEENAKAVSGVMHCFTESWEMAQQAMDLGFYISFSGIVTFKNAKNVAEVAERVPLEKMLIETDAPYLAPVPFRGKKNEPQYVLYVAEFIAKLKNTSLNEIARKTTENYYRLFNL</sequence>
<dbReference type="EMBL" id="CP011126">
    <property type="protein sequence ID" value="AKQ33555.1"/>
    <property type="molecule type" value="Genomic_DNA"/>
</dbReference>
<gene>
    <name evidence="4" type="ORF">CleRT_07240</name>
</gene>
<evidence type="ECO:0000313" key="5">
    <source>
        <dbReference type="Proteomes" id="UP000063965"/>
    </source>
</evidence>
<dbReference type="PANTHER" id="PTHR46124">
    <property type="entry name" value="D-AMINOACYL-TRNA DEACYLASE"/>
    <property type="match status" value="1"/>
</dbReference>
<evidence type="ECO:0000313" key="4">
    <source>
        <dbReference type="EMBL" id="AKQ33555.1"/>
    </source>
</evidence>
<dbReference type="InterPro" id="IPR032466">
    <property type="entry name" value="Metal_Hydrolase"/>
</dbReference>
<keyword evidence="3" id="KW-0378">Hydrolase</keyword>
<reference evidence="4 5" key="1">
    <citation type="journal article" date="2015" name="Genome Biol. Evol.">
        <title>Distinctive Genome Reduction Rates Revealed by Genomic Analyses of Two Coxiella-Like Endosymbionts in Ticks.</title>
        <authorList>
            <person name="Gottlieb Y."/>
            <person name="Lalzar I."/>
            <person name="Klasson L."/>
        </authorList>
    </citation>
    <scope>NUCLEOTIDE SEQUENCE [LARGE SCALE GENOMIC DNA]</scope>
    <source>
        <strain evidence="4 5">CRt</strain>
    </source>
</reference>
<dbReference type="NCBIfam" id="TIGR00010">
    <property type="entry name" value="YchF/TatD family DNA exonuclease"/>
    <property type="match status" value="1"/>
</dbReference>
<comment type="similarity">
    <text evidence="1">Belongs to the metallo-dependent hydrolases superfamily. TatD-type hydrolase family.</text>
</comment>
<name>A0ABN4HPD4_9COXI</name>
<evidence type="ECO:0000256" key="1">
    <source>
        <dbReference type="ARBA" id="ARBA00009275"/>
    </source>
</evidence>
<dbReference type="RefSeq" id="WP_048875146.1">
    <property type="nucleotide sequence ID" value="NZ_CP011126.1"/>
</dbReference>
<protein>
    <submittedName>
        <fullName evidence="4">DNase, TatD family</fullName>
    </submittedName>
</protein>
<dbReference type="PROSITE" id="PS01137">
    <property type="entry name" value="TATD_1"/>
    <property type="match status" value="1"/>
</dbReference>
<dbReference type="Pfam" id="PF01026">
    <property type="entry name" value="TatD_DNase"/>
    <property type="match status" value="1"/>
</dbReference>
<dbReference type="PANTHER" id="PTHR46124:SF2">
    <property type="entry name" value="D-AMINOACYL-TRNA DEACYLASE"/>
    <property type="match status" value="1"/>
</dbReference>
<dbReference type="SUPFAM" id="SSF51556">
    <property type="entry name" value="Metallo-dependent hydrolases"/>
    <property type="match status" value="1"/>
</dbReference>
<proteinExistence type="inferred from homology"/>